<sequence>MKQLLIFLYLLITKVEFSFQSPGNLEVHNISSSRILIKYKGRPLNINFTELSNGKIRIQINDLEDDDTLLYTQDNYSNLQRSSTEDAKEDDKALNQKQNNSIENEENYHQIIIIGILIFTFMFILTTCFCIYFYVRNKRKMIKKAMTDVDDDPITISGTKCETSNNGSGNKSLSYSTASTLPNSHNQETSFSSTYTIPKLDVVKNRDKLQDTSSLVSIQMTNKEEFISKKTISTIANGLAYFALEAIEREPNRSNSSGRSVPIRTARSQSEMLTEQYLRSSLSTTKPQGTDLQSQVKTTPLQSKIIESVRIGDIKTDKTQDSLEEKNSKSDPKDNSNSSLGSSKANSASSIHFSDLSTKQSSKG</sequence>
<evidence type="ECO:0000313" key="5">
    <source>
        <dbReference type="WBParaSite" id="PTRK_0001552400.1"/>
    </source>
</evidence>
<feature type="signal peptide" evidence="3">
    <location>
        <begin position="1"/>
        <end position="20"/>
    </location>
</feature>
<feature type="transmembrane region" description="Helical" evidence="2">
    <location>
        <begin position="111"/>
        <end position="135"/>
    </location>
</feature>
<keyword evidence="4" id="KW-1185">Reference proteome</keyword>
<feature type="compositionally biased region" description="Low complexity" evidence="1">
    <location>
        <begin position="335"/>
        <end position="350"/>
    </location>
</feature>
<accession>A0A0N5A1M5</accession>
<feature type="chain" id="PRO_5005892755" evidence="3">
    <location>
        <begin position="21"/>
        <end position="364"/>
    </location>
</feature>
<keyword evidence="2" id="KW-0812">Transmembrane</keyword>
<dbReference type="Proteomes" id="UP000038045">
    <property type="component" value="Unplaced"/>
</dbReference>
<keyword evidence="3" id="KW-0732">Signal</keyword>
<keyword evidence="2" id="KW-0472">Membrane</keyword>
<feature type="compositionally biased region" description="Basic and acidic residues" evidence="1">
    <location>
        <begin position="316"/>
        <end position="334"/>
    </location>
</feature>
<evidence type="ECO:0000313" key="4">
    <source>
        <dbReference type="Proteomes" id="UP000038045"/>
    </source>
</evidence>
<feature type="compositionally biased region" description="Polar residues" evidence="1">
    <location>
        <begin position="351"/>
        <end position="364"/>
    </location>
</feature>
<evidence type="ECO:0000256" key="1">
    <source>
        <dbReference type="SAM" id="MobiDB-lite"/>
    </source>
</evidence>
<dbReference type="AlphaFoldDB" id="A0A0N5A1M5"/>
<feature type="region of interest" description="Disordered" evidence="1">
    <location>
        <begin position="251"/>
        <end position="299"/>
    </location>
</feature>
<evidence type="ECO:0000256" key="2">
    <source>
        <dbReference type="SAM" id="Phobius"/>
    </source>
</evidence>
<reference evidence="5" key="1">
    <citation type="submission" date="2017-02" db="UniProtKB">
        <authorList>
            <consortium name="WormBaseParasite"/>
        </authorList>
    </citation>
    <scope>IDENTIFICATION</scope>
</reference>
<organism evidence="4 5">
    <name type="scientific">Parastrongyloides trichosuri</name>
    <name type="common">Possum-specific nematode worm</name>
    <dbReference type="NCBI Taxonomy" id="131310"/>
    <lineage>
        <taxon>Eukaryota</taxon>
        <taxon>Metazoa</taxon>
        <taxon>Ecdysozoa</taxon>
        <taxon>Nematoda</taxon>
        <taxon>Chromadorea</taxon>
        <taxon>Rhabditida</taxon>
        <taxon>Tylenchina</taxon>
        <taxon>Panagrolaimomorpha</taxon>
        <taxon>Strongyloidoidea</taxon>
        <taxon>Strongyloididae</taxon>
        <taxon>Parastrongyloides</taxon>
    </lineage>
</organism>
<name>A0A0N5A1M5_PARTI</name>
<proteinExistence type="predicted"/>
<protein>
    <submittedName>
        <fullName evidence="5">Uncharacterized protein</fullName>
    </submittedName>
</protein>
<feature type="compositionally biased region" description="Polar residues" evidence="1">
    <location>
        <begin position="266"/>
        <end position="299"/>
    </location>
</feature>
<feature type="region of interest" description="Disordered" evidence="1">
    <location>
        <begin position="316"/>
        <end position="364"/>
    </location>
</feature>
<dbReference type="WBParaSite" id="PTRK_0001552400.1">
    <property type="protein sequence ID" value="PTRK_0001552400.1"/>
    <property type="gene ID" value="PTRK_0001552400"/>
</dbReference>
<keyword evidence="2" id="KW-1133">Transmembrane helix</keyword>
<evidence type="ECO:0000256" key="3">
    <source>
        <dbReference type="SAM" id="SignalP"/>
    </source>
</evidence>